<feature type="transmembrane region" description="Helical" evidence="7">
    <location>
        <begin position="775"/>
        <end position="801"/>
    </location>
</feature>
<name>A0A6A2ZD93_HIBSY</name>
<keyword evidence="4 7" id="KW-1133">Transmembrane helix</keyword>
<dbReference type="InterPro" id="IPR036770">
    <property type="entry name" value="Ankyrin_rpt-contain_sf"/>
</dbReference>
<feature type="transmembrane region" description="Helical" evidence="7">
    <location>
        <begin position="813"/>
        <end position="841"/>
    </location>
</feature>
<dbReference type="InterPro" id="IPR002110">
    <property type="entry name" value="Ankyrin_rpt"/>
</dbReference>
<evidence type="ECO:0000259" key="10">
    <source>
        <dbReference type="Pfam" id="PF22936"/>
    </source>
</evidence>
<keyword evidence="5" id="KW-0040">ANK repeat</keyword>
<keyword evidence="3" id="KW-0677">Repeat</keyword>
<keyword evidence="12" id="KW-1185">Reference proteome</keyword>
<dbReference type="Pfam" id="PF07727">
    <property type="entry name" value="RVT_2"/>
    <property type="match status" value="1"/>
</dbReference>
<evidence type="ECO:0000259" key="9">
    <source>
        <dbReference type="Pfam" id="PF13962"/>
    </source>
</evidence>
<dbReference type="InterPro" id="IPR054722">
    <property type="entry name" value="PolX-like_BBD"/>
</dbReference>
<dbReference type="Proteomes" id="UP000436088">
    <property type="component" value="Unassembled WGS sequence"/>
</dbReference>
<evidence type="ECO:0000256" key="3">
    <source>
        <dbReference type="ARBA" id="ARBA00022737"/>
    </source>
</evidence>
<evidence type="ECO:0000313" key="12">
    <source>
        <dbReference type="Proteomes" id="UP000436088"/>
    </source>
</evidence>
<keyword evidence="6 7" id="KW-0472">Membrane</keyword>
<evidence type="ECO:0000256" key="5">
    <source>
        <dbReference type="ARBA" id="ARBA00023043"/>
    </source>
</evidence>
<evidence type="ECO:0000313" key="11">
    <source>
        <dbReference type="EMBL" id="KAE8689032.1"/>
    </source>
</evidence>
<evidence type="ECO:0000256" key="1">
    <source>
        <dbReference type="ARBA" id="ARBA00004141"/>
    </source>
</evidence>
<dbReference type="AlphaFoldDB" id="A0A6A2ZD93"/>
<comment type="caution">
    <text evidence="11">The sequence shown here is derived from an EMBL/GenBank/DDBJ whole genome shotgun (WGS) entry which is preliminary data.</text>
</comment>
<dbReference type="PANTHER" id="PTHR24186">
    <property type="entry name" value="PROTEIN PHOSPHATASE 1 REGULATORY SUBUNIT"/>
    <property type="match status" value="1"/>
</dbReference>
<feature type="domain" description="Reverse transcriptase Ty1/copia-type" evidence="8">
    <location>
        <begin position="323"/>
        <end position="458"/>
    </location>
</feature>
<comment type="subcellular location">
    <subcellularLocation>
        <location evidence="1">Membrane</location>
        <topology evidence="1">Multi-pass membrane protein</topology>
    </subcellularLocation>
</comment>
<evidence type="ECO:0000256" key="6">
    <source>
        <dbReference type="ARBA" id="ARBA00023136"/>
    </source>
</evidence>
<dbReference type="Pfam" id="PF22936">
    <property type="entry name" value="Pol_BBD"/>
    <property type="match status" value="1"/>
</dbReference>
<dbReference type="PANTHER" id="PTHR24186:SF37">
    <property type="entry name" value="PGG DOMAIN-CONTAINING PROTEIN"/>
    <property type="match status" value="1"/>
</dbReference>
<evidence type="ECO:0000256" key="4">
    <source>
        <dbReference type="ARBA" id="ARBA00022989"/>
    </source>
</evidence>
<dbReference type="InterPro" id="IPR013103">
    <property type="entry name" value="RVT_2"/>
</dbReference>
<dbReference type="SUPFAM" id="SSF48403">
    <property type="entry name" value="Ankyrin repeat"/>
    <property type="match status" value="1"/>
</dbReference>
<sequence length="860" mass="96807">MTHDATKVVNRVEYTCPGKLVVGNGHSLNICKTGCSKISTSSRALLINDLLHVPSITKNLLSVSKFARDNDVYFKFHAKQCLVKDEGSGNVLLREEECQMLYQFAASNSDNCDRSIESNVVASTSSYDLRHRSLGHPAHASLVQVCKQLVSSAVYLINRLPTQVLQGKSPFEVFYNKLLDYEFMRYSGVGSKENMILGSVIEKVLPGYPLLMEQKRCVLPEAFSIMILKAVREFKAVIEDQQSDEVNGGIDLNIRSEHVVASGQPEPDLQDESNLPLEPVNITTGHHMVTRSKRGIFKPKVYCTIHGSEEDEPGAKHEALQSRSTVGCKWFRIKRNADDSLQIYKGRLVAKGFSQILGQDFQETFSPVVKSSTINVILAIAACKKWSLRQVDVNYAFLKGDLDEDTFMQQPQGFENKASDGSKLVCKLNKSLYVLRQASRNWYAKFRRLLSELKVELHDVPIIWSDNSSAIAMSANSLYHLKTKHEELDVHFVREKTLTKDYFCMFRLKLGVVSLEEIKSGRSSQKLELYLKDKMEKKLYNACSEGDKSSLLNLLKEDALLLDRFITGRYPKTSLHVASMLGHLNSSMKFLLSWLMPDPRQLELMDQGDTILHACLRSNQFEALKLLMERVSDHEFLNSKNYDSNSILHLAIAAKQTEEDGSYTCTRQPLSNFQLKAIGPKCCPPHGMISQTHIKIKEEKNGKRSVKIKNGDWIERKRNIIILVASLLSAMAFQACVNPPSGIWQDNVPSGFSSTESNSSSCCLQVECRSGVGSLMWVLMVIMWISITAIALAYLECFVALTPDHQNSLLITILGIATLVWMDLMLILLLGHTIRVVFILIKYLRKSVMRLMNPITTRPA</sequence>
<evidence type="ECO:0000256" key="7">
    <source>
        <dbReference type="SAM" id="Phobius"/>
    </source>
</evidence>
<dbReference type="Pfam" id="PF13962">
    <property type="entry name" value="PGG"/>
    <property type="match status" value="1"/>
</dbReference>
<organism evidence="11 12">
    <name type="scientific">Hibiscus syriacus</name>
    <name type="common">Rose of Sharon</name>
    <dbReference type="NCBI Taxonomy" id="106335"/>
    <lineage>
        <taxon>Eukaryota</taxon>
        <taxon>Viridiplantae</taxon>
        <taxon>Streptophyta</taxon>
        <taxon>Embryophyta</taxon>
        <taxon>Tracheophyta</taxon>
        <taxon>Spermatophyta</taxon>
        <taxon>Magnoliopsida</taxon>
        <taxon>eudicotyledons</taxon>
        <taxon>Gunneridae</taxon>
        <taxon>Pentapetalae</taxon>
        <taxon>rosids</taxon>
        <taxon>malvids</taxon>
        <taxon>Malvales</taxon>
        <taxon>Malvaceae</taxon>
        <taxon>Malvoideae</taxon>
        <taxon>Hibiscus</taxon>
    </lineage>
</organism>
<accession>A0A6A2ZD93</accession>
<evidence type="ECO:0000259" key="8">
    <source>
        <dbReference type="Pfam" id="PF07727"/>
    </source>
</evidence>
<protein>
    <submittedName>
        <fullName evidence="11">Uncharacterized protein</fullName>
    </submittedName>
</protein>
<dbReference type="Gene3D" id="1.25.40.20">
    <property type="entry name" value="Ankyrin repeat-containing domain"/>
    <property type="match status" value="1"/>
</dbReference>
<feature type="domain" description="PGG" evidence="9">
    <location>
        <begin position="712"/>
        <end position="748"/>
    </location>
</feature>
<dbReference type="EMBL" id="VEPZ02001175">
    <property type="protein sequence ID" value="KAE8689032.1"/>
    <property type="molecule type" value="Genomic_DNA"/>
</dbReference>
<dbReference type="Pfam" id="PF12796">
    <property type="entry name" value="Ank_2"/>
    <property type="match status" value="1"/>
</dbReference>
<proteinExistence type="predicted"/>
<gene>
    <name evidence="11" type="ORF">F3Y22_tig00110945pilonHSYRG00286</name>
</gene>
<dbReference type="GO" id="GO:0005886">
    <property type="term" value="C:plasma membrane"/>
    <property type="evidence" value="ECO:0007669"/>
    <property type="project" value="TreeGrafter"/>
</dbReference>
<reference evidence="11" key="1">
    <citation type="submission" date="2019-09" db="EMBL/GenBank/DDBJ databases">
        <title>Draft genome information of white flower Hibiscus syriacus.</title>
        <authorList>
            <person name="Kim Y.-M."/>
        </authorList>
    </citation>
    <scope>NUCLEOTIDE SEQUENCE [LARGE SCALE GENOMIC DNA]</scope>
    <source>
        <strain evidence="11">YM2019G1</strain>
    </source>
</reference>
<evidence type="ECO:0000256" key="2">
    <source>
        <dbReference type="ARBA" id="ARBA00022692"/>
    </source>
</evidence>
<keyword evidence="2 7" id="KW-0812">Transmembrane</keyword>
<dbReference type="InterPro" id="IPR026961">
    <property type="entry name" value="PGG_dom"/>
</dbReference>
<feature type="domain" description="Retrovirus-related Pol polyprotein from transposon TNT 1-94-like beta-barrel" evidence="10">
    <location>
        <begin position="12"/>
        <end position="67"/>
    </location>
</feature>